<sequence length="216" mass="24939">MKVKKYIVLTVLFLLPLLVYIFFATGVNNFVKLPVLTTSVAELDGFQDIEGERPRLQNKITVLGFFGSDVGNKRANAFNLAHKIYKKNHQFDEFQFVILVTEDQQDQVAALLKELEQIEKTDNWKFAIGSPEQIEMVFQSLESTYALDENWSSDFVFIIDKERSLRGRDDDEDVTLLYGFNASDYAEINNKMGDDIKVVLAEYRLALKKYKSNREI</sequence>
<comment type="caution">
    <text evidence="1">The sequence shown here is derived from an EMBL/GenBank/DDBJ whole genome shotgun (WGS) entry which is preliminary data.</text>
</comment>
<keyword evidence="2" id="KW-1185">Reference proteome</keyword>
<dbReference type="AlphaFoldDB" id="A0A2S7KRA8"/>
<evidence type="ECO:0000313" key="1">
    <source>
        <dbReference type="EMBL" id="PQB05137.1"/>
    </source>
</evidence>
<dbReference type="EMBL" id="MQUB01000001">
    <property type="protein sequence ID" value="PQB05137.1"/>
    <property type="molecule type" value="Genomic_DNA"/>
</dbReference>
<dbReference type="RefSeq" id="WP_104813069.1">
    <property type="nucleotide sequence ID" value="NZ_MQUB01000001.1"/>
</dbReference>
<accession>A0A2S7KRA8</accession>
<dbReference type="Gene3D" id="3.40.30.10">
    <property type="entry name" value="Glutaredoxin"/>
    <property type="match status" value="1"/>
</dbReference>
<dbReference type="OrthoDB" id="1437325at2"/>
<organism evidence="1 2">
    <name type="scientific">Aureitalea marina</name>
    <dbReference type="NCBI Taxonomy" id="930804"/>
    <lineage>
        <taxon>Bacteria</taxon>
        <taxon>Pseudomonadati</taxon>
        <taxon>Bacteroidota</taxon>
        <taxon>Flavobacteriia</taxon>
        <taxon>Flavobacteriales</taxon>
        <taxon>Flavobacteriaceae</taxon>
        <taxon>Aureitalea</taxon>
    </lineage>
</organism>
<evidence type="ECO:0000313" key="2">
    <source>
        <dbReference type="Proteomes" id="UP000239800"/>
    </source>
</evidence>
<name>A0A2S7KRA8_9FLAO</name>
<proteinExistence type="predicted"/>
<protein>
    <recommendedName>
        <fullName evidence="3">Membrane or secreted protein</fullName>
    </recommendedName>
</protein>
<evidence type="ECO:0008006" key="3">
    <source>
        <dbReference type="Google" id="ProtNLM"/>
    </source>
</evidence>
<gene>
    <name evidence="1" type="ORF">BST85_09735</name>
</gene>
<dbReference type="Proteomes" id="UP000239800">
    <property type="component" value="Unassembled WGS sequence"/>
</dbReference>
<reference evidence="1 2" key="1">
    <citation type="submission" date="2016-11" db="EMBL/GenBank/DDBJ databases">
        <title>Trade-off between light-utilization and light-protection in marine flavobacteria.</title>
        <authorList>
            <person name="Kumagai Y."/>
        </authorList>
    </citation>
    <scope>NUCLEOTIDE SEQUENCE [LARGE SCALE GENOMIC DNA]</scope>
    <source>
        <strain evidence="1 2">NBRC 107741</strain>
    </source>
</reference>